<name>A0A645JIV5_9ZZZZ</name>
<organism evidence="3">
    <name type="scientific">bioreactor metagenome</name>
    <dbReference type="NCBI Taxonomy" id="1076179"/>
    <lineage>
        <taxon>unclassified sequences</taxon>
        <taxon>metagenomes</taxon>
        <taxon>ecological metagenomes</taxon>
    </lineage>
</organism>
<dbReference type="PANTHER" id="PTHR11808:SF80">
    <property type="entry name" value="CYSTATHIONINE GAMMA-LYASE"/>
    <property type="match status" value="1"/>
</dbReference>
<evidence type="ECO:0000256" key="2">
    <source>
        <dbReference type="ARBA" id="ARBA00022898"/>
    </source>
</evidence>
<keyword evidence="3" id="KW-0456">Lyase</keyword>
<dbReference type="SUPFAM" id="SSF53383">
    <property type="entry name" value="PLP-dependent transferases"/>
    <property type="match status" value="1"/>
</dbReference>
<evidence type="ECO:0000256" key="1">
    <source>
        <dbReference type="ARBA" id="ARBA00001933"/>
    </source>
</evidence>
<dbReference type="InterPro" id="IPR015422">
    <property type="entry name" value="PyrdxlP-dep_Trfase_small"/>
</dbReference>
<reference evidence="3" key="1">
    <citation type="submission" date="2019-08" db="EMBL/GenBank/DDBJ databases">
        <authorList>
            <person name="Kucharzyk K."/>
            <person name="Murdoch R.W."/>
            <person name="Higgins S."/>
            <person name="Loffler F."/>
        </authorList>
    </citation>
    <scope>NUCLEOTIDE SEQUENCE</scope>
</reference>
<dbReference type="GO" id="GO:0019346">
    <property type="term" value="P:transsulfuration"/>
    <property type="evidence" value="ECO:0007669"/>
    <property type="project" value="InterPro"/>
</dbReference>
<keyword evidence="2" id="KW-0663">Pyridoxal phosphate</keyword>
<dbReference type="InterPro" id="IPR015424">
    <property type="entry name" value="PyrdxlP-dep_Trfase"/>
</dbReference>
<dbReference type="PANTHER" id="PTHR11808">
    <property type="entry name" value="TRANS-SULFURATION ENZYME FAMILY MEMBER"/>
    <property type="match status" value="1"/>
</dbReference>
<sequence>MIAFEVKGGKEAGIKFVNSLKLCTIAVSLGDAETLIEHPASMTHSAYSSEELAESGIPEGLIRISVGLENVNDIIADLRTGIEAMK</sequence>
<gene>
    <name evidence="3" type="primary">mgl_52</name>
    <name evidence="3" type="ORF">SDC9_211379</name>
</gene>
<dbReference type="Gene3D" id="3.90.1150.10">
    <property type="entry name" value="Aspartate Aminotransferase, domain 1"/>
    <property type="match status" value="1"/>
</dbReference>
<accession>A0A645JIV5</accession>
<dbReference type="EC" id="4.4.1.11" evidence="3"/>
<dbReference type="GO" id="GO:0030170">
    <property type="term" value="F:pyridoxal phosphate binding"/>
    <property type="evidence" value="ECO:0007669"/>
    <property type="project" value="InterPro"/>
</dbReference>
<comment type="caution">
    <text evidence="3">The sequence shown here is derived from an EMBL/GenBank/DDBJ whole genome shotgun (WGS) entry which is preliminary data.</text>
</comment>
<dbReference type="InterPro" id="IPR000277">
    <property type="entry name" value="Cys/Met-Metab_PyrdxlP-dep_enz"/>
</dbReference>
<dbReference type="AlphaFoldDB" id="A0A645JIV5"/>
<dbReference type="GO" id="GO:0005737">
    <property type="term" value="C:cytoplasm"/>
    <property type="evidence" value="ECO:0007669"/>
    <property type="project" value="TreeGrafter"/>
</dbReference>
<dbReference type="GO" id="GO:0018826">
    <property type="term" value="F:methionine gamma-lyase activity"/>
    <property type="evidence" value="ECO:0007669"/>
    <property type="project" value="UniProtKB-EC"/>
</dbReference>
<dbReference type="EMBL" id="VSSQ01143306">
    <property type="protein sequence ID" value="MPN63615.1"/>
    <property type="molecule type" value="Genomic_DNA"/>
</dbReference>
<comment type="cofactor">
    <cofactor evidence="1">
        <name>pyridoxal 5'-phosphate</name>
        <dbReference type="ChEBI" id="CHEBI:597326"/>
    </cofactor>
</comment>
<evidence type="ECO:0000313" key="3">
    <source>
        <dbReference type="EMBL" id="MPN63615.1"/>
    </source>
</evidence>
<dbReference type="Pfam" id="PF01053">
    <property type="entry name" value="Cys_Met_Meta_PP"/>
    <property type="match status" value="1"/>
</dbReference>
<protein>
    <submittedName>
        <fullName evidence="3">L-methionine gamma-lyase</fullName>
        <ecNumber evidence="3">4.4.1.11</ecNumber>
    </submittedName>
</protein>
<proteinExistence type="predicted"/>